<dbReference type="Pfam" id="PF01734">
    <property type="entry name" value="Patatin"/>
    <property type="match status" value="1"/>
</dbReference>
<feature type="signal peptide" evidence="5">
    <location>
        <begin position="1"/>
        <end position="21"/>
    </location>
</feature>
<dbReference type="PANTHER" id="PTHR14226:SF78">
    <property type="entry name" value="SLR0060 PROTEIN"/>
    <property type="match status" value="1"/>
</dbReference>
<dbReference type="RefSeq" id="WP_091814778.1">
    <property type="nucleotide sequence ID" value="NZ_FOCW01000001.1"/>
</dbReference>
<dbReference type="Proteomes" id="UP000199531">
    <property type="component" value="Unassembled WGS sequence"/>
</dbReference>
<evidence type="ECO:0000256" key="5">
    <source>
        <dbReference type="SAM" id="SignalP"/>
    </source>
</evidence>
<feature type="short sequence motif" description="GXSXG" evidence="4">
    <location>
        <begin position="105"/>
        <end position="109"/>
    </location>
</feature>
<dbReference type="STRING" id="1121117.SAMN02745977_01084"/>
<dbReference type="EMBL" id="FOCW01000001">
    <property type="protein sequence ID" value="SEN32061.1"/>
    <property type="molecule type" value="Genomic_DNA"/>
</dbReference>
<organism evidence="7 8">
    <name type="scientific">Brachymonas denitrificans DSM 15123</name>
    <dbReference type="NCBI Taxonomy" id="1121117"/>
    <lineage>
        <taxon>Bacteria</taxon>
        <taxon>Pseudomonadati</taxon>
        <taxon>Pseudomonadota</taxon>
        <taxon>Betaproteobacteria</taxon>
        <taxon>Burkholderiales</taxon>
        <taxon>Comamonadaceae</taxon>
        <taxon>Brachymonas</taxon>
    </lineage>
</organism>
<evidence type="ECO:0000259" key="6">
    <source>
        <dbReference type="PROSITE" id="PS51635"/>
    </source>
</evidence>
<evidence type="ECO:0000256" key="1">
    <source>
        <dbReference type="ARBA" id="ARBA00022801"/>
    </source>
</evidence>
<dbReference type="PROSITE" id="PS51635">
    <property type="entry name" value="PNPLA"/>
    <property type="match status" value="1"/>
</dbReference>
<gene>
    <name evidence="7" type="ORF">SAMN02745977_01084</name>
</gene>
<comment type="caution">
    <text evidence="4">Lacks conserved residue(s) required for the propagation of feature annotation.</text>
</comment>
<evidence type="ECO:0000313" key="7">
    <source>
        <dbReference type="EMBL" id="SEN32061.1"/>
    </source>
</evidence>
<feature type="active site" description="Proton acceptor" evidence="4">
    <location>
        <position position="296"/>
    </location>
</feature>
<dbReference type="SUPFAM" id="SSF52151">
    <property type="entry name" value="FabD/lysophospholipase-like"/>
    <property type="match status" value="1"/>
</dbReference>
<keyword evidence="8" id="KW-1185">Reference proteome</keyword>
<keyword evidence="2 4" id="KW-0442">Lipid degradation</keyword>
<dbReference type="InterPro" id="IPR016035">
    <property type="entry name" value="Acyl_Trfase/lysoPLipase"/>
</dbReference>
<feature type="chain" id="PRO_5011491595" evidence="5">
    <location>
        <begin position="22"/>
        <end position="468"/>
    </location>
</feature>
<dbReference type="Gene3D" id="3.40.1090.10">
    <property type="entry name" value="Cytosolic phospholipase A2 catalytic domain"/>
    <property type="match status" value="1"/>
</dbReference>
<feature type="active site" description="Nucleophile" evidence="4">
    <location>
        <position position="107"/>
    </location>
</feature>
<feature type="domain" description="PNPLA" evidence="6">
    <location>
        <begin position="63"/>
        <end position="309"/>
    </location>
</feature>
<dbReference type="InterPro" id="IPR050301">
    <property type="entry name" value="NTE"/>
</dbReference>
<feature type="short sequence motif" description="DGA/G" evidence="4">
    <location>
        <begin position="296"/>
        <end position="298"/>
    </location>
</feature>
<dbReference type="PROSITE" id="PS51257">
    <property type="entry name" value="PROKAR_LIPOPROTEIN"/>
    <property type="match status" value="1"/>
</dbReference>
<evidence type="ECO:0000256" key="4">
    <source>
        <dbReference type="PROSITE-ProRule" id="PRU01161"/>
    </source>
</evidence>
<keyword evidence="3 4" id="KW-0443">Lipid metabolism</keyword>
<name>A0A1H8FJI2_9BURK</name>
<reference evidence="7 8" key="1">
    <citation type="submission" date="2016-10" db="EMBL/GenBank/DDBJ databases">
        <authorList>
            <person name="de Groot N.N."/>
        </authorList>
    </citation>
    <scope>NUCLEOTIDE SEQUENCE [LARGE SCALE GENOMIC DNA]</scope>
    <source>
        <strain evidence="7 8">DSM 15123</strain>
    </source>
</reference>
<dbReference type="OrthoDB" id="8541087at2"/>
<keyword evidence="1 4" id="KW-0378">Hydrolase</keyword>
<evidence type="ECO:0000256" key="2">
    <source>
        <dbReference type="ARBA" id="ARBA00022963"/>
    </source>
</evidence>
<dbReference type="InterPro" id="IPR002641">
    <property type="entry name" value="PNPLA_dom"/>
</dbReference>
<proteinExistence type="predicted"/>
<dbReference type="GO" id="GO:0016042">
    <property type="term" value="P:lipid catabolic process"/>
    <property type="evidence" value="ECO:0007669"/>
    <property type="project" value="UniProtKB-UniRule"/>
</dbReference>
<keyword evidence="5" id="KW-0732">Signal</keyword>
<accession>A0A1H8FJI2</accession>
<dbReference type="AlphaFoldDB" id="A0A1H8FJI2"/>
<sequence>MPSSFKLLASLLLVLLLQACASVQYQPLATIDRISPDEGYRPRQAISQQKLPGNADDVFMVVMFSGGGSRAAALGYGVLEELNRQRFDWNGKPLSLFDQIDMTFGVSGGSMLSAYHALHGEDIFDNFERDFLKQNLQDNLKRKVFAVANWSRLTSPQFGRGDLLEEQLNQTLFRHATFDDLARKRKGPFTVIASTDMTAGTRLDFTQEVFDALCLDLSKLPIARAVAASSAVPLVFAPLTLNNNGGHCGYAIPEDMERAVFHSDPNALQTATRRELLDSVLSYGDRSKRPYIHLLDGGLVDNLGMGSLLEMTQLYSSQQLYDQFTQRKTRKIVVININAQNRIDTAIDQTADVPSTRSVMQALVDIPIDRNSEESVRQFRRMADNWRKDEERRVRLEGGEPIAMYYISLALKDVADPALRKEMLNVPTTLYLPGPTVEKLKRVGAELLTQSEEFRQLQKALDLKRVEP</sequence>
<protein>
    <submittedName>
        <fullName evidence="7">NTE family protein</fullName>
    </submittedName>
</protein>
<evidence type="ECO:0000313" key="8">
    <source>
        <dbReference type="Proteomes" id="UP000199531"/>
    </source>
</evidence>
<evidence type="ECO:0000256" key="3">
    <source>
        <dbReference type="ARBA" id="ARBA00023098"/>
    </source>
</evidence>
<dbReference type="GO" id="GO:0016787">
    <property type="term" value="F:hydrolase activity"/>
    <property type="evidence" value="ECO:0007669"/>
    <property type="project" value="UniProtKB-UniRule"/>
</dbReference>
<dbReference type="PANTHER" id="PTHR14226">
    <property type="entry name" value="NEUROPATHY TARGET ESTERASE/SWISS CHEESE D.MELANOGASTER"/>
    <property type="match status" value="1"/>
</dbReference>